<dbReference type="Pfam" id="PF01425">
    <property type="entry name" value="Amidase"/>
    <property type="match status" value="1"/>
</dbReference>
<comment type="caution">
    <text evidence="2">The sequence shown here is derived from an EMBL/GenBank/DDBJ whole genome shotgun (WGS) entry which is preliminary data.</text>
</comment>
<accession>A0AAN7HF77</accession>
<sequence length="605" mass="67562">MESVDDNFFVRRSVRYAALGAIAFEPQPWAGGPVAHSLVTVVAAEEGVALTLEWLDERLHKMEKDCDVYRRDLFFDGMVIINPKLAPMTTAPSCLLEVGAEWLEIRSGKDVEDRPPPGPYLYANRALKPVYRLYDDTRGAFLIALRPKASGIAVPARSPEKLNQSCQRLRVVVKDVFRIKRLKTSVINRAYYEINEPAKSTAWVIETLAYDGAHILGMTKLSSMIGREEPLDAVDFHTAFNPRGDGYQSPAGSSSGSAAAVAAYEWIDCGIGTDTSGSGRRPALVNDPGDMVPTYSPFDTPCIFSRELRHLKSALNSWLPHSDDGDLANYSIEAELLSYERDGERALGTHRMEVKEPSYEIVYLLDYLPVANKEQMALIQGFLIDIVAHFPATIRKMSIRETWKLNHPEGTSDDVDEYLGDVIKHTYDHGFYHSSDGFRKAYAEAHDGRTPYVIPFVQRRWAKGVAVTPAQQQEAADKLKVYRDWLMRMIFYHDSPEARQKQVFVLLPISNVAPNYRDTPSASTEEQSALDELFLPPILGAPDIAVPIGDVPYQSRITGQTEHLPVVADLMAAPGKDLELMTAVEKILALSGRPTVLKTWKRMFA</sequence>
<proteinExistence type="predicted"/>
<gene>
    <name evidence="2" type="ORF">C8A03DRAFT_44235</name>
</gene>
<dbReference type="AlphaFoldDB" id="A0AAN7HF77"/>
<reference evidence="2" key="2">
    <citation type="submission" date="2023-05" db="EMBL/GenBank/DDBJ databases">
        <authorList>
            <consortium name="Lawrence Berkeley National Laboratory"/>
            <person name="Steindorff A."/>
            <person name="Hensen N."/>
            <person name="Bonometti L."/>
            <person name="Westerberg I."/>
            <person name="Brannstrom I.O."/>
            <person name="Guillou S."/>
            <person name="Cros-Aarteil S."/>
            <person name="Calhoun S."/>
            <person name="Haridas S."/>
            <person name="Kuo A."/>
            <person name="Mondo S."/>
            <person name="Pangilinan J."/>
            <person name="Riley R."/>
            <person name="Labutti K."/>
            <person name="Andreopoulos B."/>
            <person name="Lipzen A."/>
            <person name="Chen C."/>
            <person name="Yanf M."/>
            <person name="Daum C."/>
            <person name="Ng V."/>
            <person name="Clum A."/>
            <person name="Ohm R."/>
            <person name="Martin F."/>
            <person name="Silar P."/>
            <person name="Natvig D."/>
            <person name="Lalanne C."/>
            <person name="Gautier V."/>
            <person name="Ament-Velasquez S.L."/>
            <person name="Kruys A."/>
            <person name="Hutchinson M.I."/>
            <person name="Powell A.J."/>
            <person name="Barry K."/>
            <person name="Miller A.N."/>
            <person name="Grigoriev I.V."/>
            <person name="Debuchy R."/>
            <person name="Gladieux P."/>
            <person name="Thoren M.H."/>
            <person name="Johannesson H."/>
        </authorList>
    </citation>
    <scope>NUCLEOTIDE SEQUENCE</scope>
    <source>
        <strain evidence="2">CBS 532.94</strain>
    </source>
</reference>
<dbReference type="InterPro" id="IPR036928">
    <property type="entry name" value="AS_sf"/>
</dbReference>
<feature type="domain" description="Amidase" evidence="1">
    <location>
        <begin position="171"/>
        <end position="286"/>
    </location>
</feature>
<name>A0AAN7HF77_9PEZI</name>
<dbReference type="SUPFAM" id="SSF75304">
    <property type="entry name" value="Amidase signature (AS) enzymes"/>
    <property type="match status" value="1"/>
</dbReference>
<dbReference type="InterPro" id="IPR023631">
    <property type="entry name" value="Amidase_dom"/>
</dbReference>
<protein>
    <recommendedName>
        <fullName evidence="1">Amidase domain-containing protein</fullName>
    </recommendedName>
</protein>
<evidence type="ECO:0000313" key="2">
    <source>
        <dbReference type="EMBL" id="KAK4237949.1"/>
    </source>
</evidence>
<dbReference type="Gene3D" id="3.90.1300.10">
    <property type="entry name" value="Amidase signature (AS) domain"/>
    <property type="match status" value="1"/>
</dbReference>
<dbReference type="PANTHER" id="PTHR46310">
    <property type="entry name" value="AMIDASE 1"/>
    <property type="match status" value="1"/>
</dbReference>
<dbReference type="PANTHER" id="PTHR46310:SF7">
    <property type="entry name" value="AMIDASE 1"/>
    <property type="match status" value="1"/>
</dbReference>
<dbReference type="EMBL" id="MU860115">
    <property type="protein sequence ID" value="KAK4237949.1"/>
    <property type="molecule type" value="Genomic_DNA"/>
</dbReference>
<evidence type="ECO:0000259" key="1">
    <source>
        <dbReference type="Pfam" id="PF01425"/>
    </source>
</evidence>
<reference evidence="2" key="1">
    <citation type="journal article" date="2023" name="Mol. Phylogenet. Evol.">
        <title>Genome-scale phylogeny and comparative genomics of the fungal order Sordariales.</title>
        <authorList>
            <person name="Hensen N."/>
            <person name="Bonometti L."/>
            <person name="Westerberg I."/>
            <person name="Brannstrom I.O."/>
            <person name="Guillou S."/>
            <person name="Cros-Aarteil S."/>
            <person name="Calhoun S."/>
            <person name="Haridas S."/>
            <person name="Kuo A."/>
            <person name="Mondo S."/>
            <person name="Pangilinan J."/>
            <person name="Riley R."/>
            <person name="LaButti K."/>
            <person name="Andreopoulos B."/>
            <person name="Lipzen A."/>
            <person name="Chen C."/>
            <person name="Yan M."/>
            <person name="Daum C."/>
            <person name="Ng V."/>
            <person name="Clum A."/>
            <person name="Steindorff A."/>
            <person name="Ohm R.A."/>
            <person name="Martin F."/>
            <person name="Silar P."/>
            <person name="Natvig D.O."/>
            <person name="Lalanne C."/>
            <person name="Gautier V."/>
            <person name="Ament-Velasquez S.L."/>
            <person name="Kruys A."/>
            <person name="Hutchinson M.I."/>
            <person name="Powell A.J."/>
            <person name="Barry K."/>
            <person name="Miller A.N."/>
            <person name="Grigoriev I.V."/>
            <person name="Debuchy R."/>
            <person name="Gladieux P."/>
            <person name="Hiltunen Thoren M."/>
            <person name="Johannesson H."/>
        </authorList>
    </citation>
    <scope>NUCLEOTIDE SEQUENCE</scope>
    <source>
        <strain evidence="2">CBS 532.94</strain>
    </source>
</reference>
<dbReference type="Proteomes" id="UP001303760">
    <property type="component" value="Unassembled WGS sequence"/>
</dbReference>
<evidence type="ECO:0000313" key="3">
    <source>
        <dbReference type="Proteomes" id="UP001303760"/>
    </source>
</evidence>
<organism evidence="2 3">
    <name type="scientific">Achaetomium macrosporum</name>
    <dbReference type="NCBI Taxonomy" id="79813"/>
    <lineage>
        <taxon>Eukaryota</taxon>
        <taxon>Fungi</taxon>
        <taxon>Dikarya</taxon>
        <taxon>Ascomycota</taxon>
        <taxon>Pezizomycotina</taxon>
        <taxon>Sordariomycetes</taxon>
        <taxon>Sordariomycetidae</taxon>
        <taxon>Sordariales</taxon>
        <taxon>Chaetomiaceae</taxon>
        <taxon>Achaetomium</taxon>
    </lineage>
</organism>
<keyword evidence="3" id="KW-1185">Reference proteome</keyword>